<protein>
    <recommendedName>
        <fullName evidence="3">Lipoprotein</fullName>
    </recommendedName>
</protein>
<dbReference type="RefSeq" id="WP_082893277.1">
    <property type="nucleotide sequence ID" value="NZ_CP096567.1"/>
</dbReference>
<sequence length="188" mass="20268">MNTSLTPHTEITGASWPRQRRSIPAAGVVLIGATLMLSGCGGDGGRDAKSVSATNTGQIVSQSRNDYDSIIIGWGEKHSPAEITTPSPDDVTARCFGNGDDLSAVITAPYGWKISVSHPSEVLSVENTEQDLTAELDTSNQYYPDLREIDWSTPDHVDIAAAPRVPDDWYSPYGANQQMYVSLHVDCT</sequence>
<dbReference type="AlphaFoldDB" id="A0AB38RMY2"/>
<proteinExistence type="predicted"/>
<dbReference type="EMBL" id="CP096567">
    <property type="protein sequence ID" value="UPU46668.1"/>
    <property type="molecule type" value="Genomic_DNA"/>
</dbReference>
<evidence type="ECO:0000313" key="1">
    <source>
        <dbReference type="EMBL" id="UPU46668.1"/>
    </source>
</evidence>
<gene>
    <name evidence="1" type="ORF">M0639_31135</name>
</gene>
<reference evidence="2" key="1">
    <citation type="journal article" date="2022" name="Environ. Microbiol.">
        <title>Functional analysis, diversity, and distribution of carbendazim hydrolases MheI and CbmA, responsible for the initial step in carbendazim degradation.</title>
        <authorList>
            <person name="Zhang M."/>
            <person name="Bai X."/>
            <person name="Li Q."/>
            <person name="Zhang L."/>
            <person name="Zhu Q."/>
            <person name="Gao S."/>
            <person name="Ke Z."/>
            <person name="Jiang M."/>
            <person name="Hu J."/>
            <person name="Qiu J."/>
            <person name="Hong Q."/>
        </authorList>
    </citation>
    <scope>NUCLEOTIDE SEQUENCE [LARGE SCALE GENOMIC DNA]</scope>
    <source>
        <strain evidence="2">djl-6</strain>
    </source>
</reference>
<evidence type="ECO:0000313" key="2">
    <source>
        <dbReference type="Proteomes" id="UP000831484"/>
    </source>
</evidence>
<accession>A0AB38RMY2</accession>
<geneLocation type="plasmid" evidence="1 2">
    <name>pdjl-6-4</name>
</geneLocation>
<name>A0AB38RMY2_RHOSG</name>
<evidence type="ECO:0008006" key="3">
    <source>
        <dbReference type="Google" id="ProtNLM"/>
    </source>
</evidence>
<organism evidence="1 2">
    <name type="scientific">Rhodococcus qingshengii JCM 15477</name>
    <dbReference type="NCBI Taxonomy" id="1303681"/>
    <lineage>
        <taxon>Bacteria</taxon>
        <taxon>Bacillati</taxon>
        <taxon>Actinomycetota</taxon>
        <taxon>Actinomycetes</taxon>
        <taxon>Mycobacteriales</taxon>
        <taxon>Nocardiaceae</taxon>
        <taxon>Rhodococcus</taxon>
        <taxon>Rhodococcus erythropolis group</taxon>
    </lineage>
</organism>
<keyword evidence="2" id="KW-1185">Reference proteome</keyword>
<dbReference type="Proteomes" id="UP000831484">
    <property type="component" value="Plasmid pdjl-6-4"/>
</dbReference>
<keyword evidence="1" id="KW-0614">Plasmid</keyword>